<dbReference type="EMBL" id="CAAHFH010000002">
    <property type="protein sequence ID" value="VGO22713.1"/>
    <property type="molecule type" value="Genomic_DNA"/>
</dbReference>
<evidence type="ECO:0000313" key="2">
    <source>
        <dbReference type="EMBL" id="VGO22713.1"/>
    </source>
</evidence>
<evidence type="ECO:0000313" key="3">
    <source>
        <dbReference type="Proteomes" id="UP000346198"/>
    </source>
</evidence>
<reference evidence="2 3" key="1">
    <citation type="submission" date="2019-04" db="EMBL/GenBank/DDBJ databases">
        <authorList>
            <person name="Van Vliet M D."/>
        </authorList>
    </citation>
    <scope>NUCLEOTIDE SEQUENCE [LARGE SCALE GENOMIC DNA]</scope>
    <source>
        <strain evidence="2 3">F21</strain>
    </source>
</reference>
<feature type="compositionally biased region" description="Basic residues" evidence="1">
    <location>
        <begin position="1"/>
        <end position="15"/>
    </location>
</feature>
<feature type="region of interest" description="Disordered" evidence="1">
    <location>
        <begin position="1"/>
        <end position="26"/>
    </location>
</feature>
<dbReference type="RefSeq" id="WP_281281217.1">
    <property type="nucleotide sequence ID" value="NZ_CAAHFH010000002.1"/>
</dbReference>
<proteinExistence type="predicted"/>
<name>A0A6C2URY4_9BACT</name>
<organism evidence="2 3">
    <name type="scientific">Pontiella sulfatireligans</name>
    <dbReference type="NCBI Taxonomy" id="2750658"/>
    <lineage>
        <taxon>Bacteria</taxon>
        <taxon>Pseudomonadati</taxon>
        <taxon>Kiritimatiellota</taxon>
        <taxon>Kiritimatiellia</taxon>
        <taxon>Kiritimatiellales</taxon>
        <taxon>Pontiellaceae</taxon>
        <taxon>Pontiella</taxon>
    </lineage>
</organism>
<dbReference type="Proteomes" id="UP000346198">
    <property type="component" value="Unassembled WGS sequence"/>
</dbReference>
<dbReference type="AlphaFoldDB" id="A0A6C2URY4"/>
<protein>
    <submittedName>
        <fullName evidence="2">Uncharacterized protein</fullName>
    </submittedName>
</protein>
<sequence length="42" mass="5177">MKKRKKKHRPRKHNQQHTGKVAYMNSGRIKSTLQTMRRRRMS</sequence>
<accession>A0A6C2URY4</accession>
<keyword evidence="3" id="KW-1185">Reference proteome</keyword>
<evidence type="ECO:0000256" key="1">
    <source>
        <dbReference type="SAM" id="MobiDB-lite"/>
    </source>
</evidence>
<gene>
    <name evidence="2" type="ORF">SCARR_04809</name>
</gene>